<protein>
    <recommendedName>
        <fullName evidence="6">Protein kinase domain-containing protein</fullName>
    </recommendedName>
</protein>
<keyword evidence="2 3" id="KW-0067">ATP-binding</keyword>
<dbReference type="InterPro" id="IPR008271">
    <property type="entry name" value="Ser/Thr_kinase_AS"/>
</dbReference>
<sequence length="1158" mass="133811">MPPTRIQLLQQRRYHKCIRLICPEATKDSVLEEEFRETNLSGALDSPPLEVWITLGGLTKTNPLNLMEMLFFSRHDKGDGDSESSIRIHRRLTKRLGPQCFHHCAVKYKSSILLIGGHTISKFRRRILDNVLEFNLVSNKWRRWGKTGSEHPCVAGHTAVLMNYSATDSDTNCEESVILVFGGENNRSQRQDGLWCLQSSTQTWKRIECLEKPSPRWLHSAVVTSSPSSGAQMWIFGGDNSVSHQKESTLPEEEDTNPTMRNENIFDDLWYFTLDTLQWKRIAKPMNVSRSFRAEEYSSAESLSRFPSTEHHIPPHEHSPRNVPALSYRFWPSARHSHAACYFEAQCENGDFIPPCMIIYGGYTGQASQLGSSQHTKKPPESIPFSNELLRFDFASETWHRFAWKDTAPRPLSSHDMVADGNSLVVFGGFDGQRDLKSTYRIVFATPHDAYIEDFDSTQHSSVFPLPHTPISGFIGYPSLDDMPEQKSLSSLPSRKKYQISTHLSSTVPIRMNPTTDHRNQLASFSQSLRSGHVADRDQHTRMAQKLRDEMIKFRNVNTRLENEVDQLRQQLREKEAAISISEDESAQVAQSLEEELQKTDMLQRQLQSFKNEVDARVEQEQDLTRRIRDKDTSLSLLKDQVEEYTEKFNTLQKENQSKLDEQEDEIHELQKELRNREGRISALSQLSEQQQQDIENYRLALSGQSIASPRKQQESTELNDTLKLQIQMLEQQHRNLCSNLDSKSTEIEKLKKMLQIEKEKSADRNTLSDQKHRAEERMKNMELQVDSLRHLLQDQKERTRKAKEKSKKLHRKYSKQKKKYREELTATKSHIAMLVHLVLKSQDLPSHTKANIFKQLQTWKLDAKLIQEREFLGSGSFGAVFRGFYNKDEVAIKVIKGESLGLSRSLMHDKVLKEVLIMRSVNHENILQCHGCCFSEEDAKIVLEYCPMNLSQLLRKQTLSAERKLSLIQQLASGLQVLHANKIKHRDLKPQNILIQQSAKQHDHQYEVKICDFGESIMQTMARTLVGTVGYGAPEIFLQLPYDHRVDIYSFGITCFEIWAQENPFKRWMEQHRHVRNADQLFRIIVEEEIRPNVADERLNDMPQELQNLMQACWDSNPLNRPQNMDEVRRVLSECEIGAAEEMVGSNAFSEEDVSRV</sequence>
<dbReference type="GO" id="GO:0005524">
    <property type="term" value="F:ATP binding"/>
    <property type="evidence" value="ECO:0007669"/>
    <property type="project" value="UniProtKB-UniRule"/>
</dbReference>
<dbReference type="EMBL" id="HBGD01005091">
    <property type="protein sequence ID" value="CAD9080976.1"/>
    <property type="molecule type" value="Transcribed_RNA"/>
</dbReference>
<evidence type="ECO:0000313" key="7">
    <source>
        <dbReference type="EMBL" id="CAD9080975.1"/>
    </source>
</evidence>
<dbReference type="EMBL" id="HBGD01005090">
    <property type="protein sequence ID" value="CAD9080975.1"/>
    <property type="molecule type" value="Transcribed_RNA"/>
</dbReference>
<dbReference type="AlphaFoldDB" id="A0A6U0KNQ1"/>
<dbReference type="InterPro" id="IPR011043">
    <property type="entry name" value="Gal_Oxase/kelch_b-propeller"/>
</dbReference>
<dbReference type="Gene3D" id="1.10.510.10">
    <property type="entry name" value="Transferase(Phosphotransferase) domain 1"/>
    <property type="match status" value="1"/>
</dbReference>
<keyword evidence="4" id="KW-0175">Coiled coil</keyword>
<name>A0A6U0KNQ1_9EUKA</name>
<dbReference type="PANTHER" id="PTHR44329">
    <property type="entry name" value="SERINE/THREONINE-PROTEIN KINASE TNNI3K-RELATED"/>
    <property type="match status" value="1"/>
</dbReference>
<dbReference type="Gene3D" id="3.30.200.20">
    <property type="entry name" value="Phosphorylase Kinase, domain 1"/>
    <property type="match status" value="1"/>
</dbReference>
<dbReference type="InterPro" id="IPR011009">
    <property type="entry name" value="Kinase-like_dom_sf"/>
</dbReference>
<dbReference type="SUPFAM" id="SSF50965">
    <property type="entry name" value="Galactose oxidase, central domain"/>
    <property type="match status" value="1"/>
</dbReference>
<evidence type="ECO:0000259" key="6">
    <source>
        <dbReference type="PROSITE" id="PS50011"/>
    </source>
</evidence>
<reference evidence="8" key="1">
    <citation type="submission" date="2021-01" db="EMBL/GenBank/DDBJ databases">
        <authorList>
            <person name="Corre E."/>
            <person name="Pelletier E."/>
            <person name="Niang G."/>
            <person name="Scheremetjew M."/>
            <person name="Finn R."/>
            <person name="Kale V."/>
            <person name="Holt S."/>
            <person name="Cochrane G."/>
            <person name="Meng A."/>
            <person name="Brown T."/>
            <person name="Cohen L."/>
        </authorList>
    </citation>
    <scope>NUCLEOTIDE SEQUENCE</scope>
    <source>
        <strain evidence="8">WS</strain>
    </source>
</reference>
<dbReference type="PROSITE" id="PS50011">
    <property type="entry name" value="PROTEIN_KINASE_DOM"/>
    <property type="match status" value="1"/>
</dbReference>
<feature type="binding site" evidence="3">
    <location>
        <position position="894"/>
    </location>
    <ligand>
        <name>ATP</name>
        <dbReference type="ChEBI" id="CHEBI:30616"/>
    </ligand>
</feature>
<feature type="domain" description="Protein kinase" evidence="6">
    <location>
        <begin position="867"/>
        <end position="1134"/>
    </location>
</feature>
<gene>
    <name evidence="7" type="ORF">PCOS0759_LOCUS4215</name>
    <name evidence="8" type="ORF">PCOS0759_LOCUS4216</name>
</gene>
<dbReference type="GO" id="GO:0004674">
    <property type="term" value="F:protein serine/threonine kinase activity"/>
    <property type="evidence" value="ECO:0007669"/>
    <property type="project" value="TreeGrafter"/>
</dbReference>
<feature type="compositionally biased region" description="Basic residues" evidence="5">
    <location>
        <begin position="799"/>
        <end position="820"/>
    </location>
</feature>
<dbReference type="InterPro" id="IPR000719">
    <property type="entry name" value="Prot_kinase_dom"/>
</dbReference>
<dbReference type="InterPro" id="IPR015915">
    <property type="entry name" value="Kelch-typ_b-propeller"/>
</dbReference>
<keyword evidence="1 3" id="KW-0547">Nucleotide-binding</keyword>
<dbReference type="InterPro" id="IPR051681">
    <property type="entry name" value="Ser/Thr_Kinases-Pseudokinases"/>
</dbReference>
<dbReference type="PROSITE" id="PS00107">
    <property type="entry name" value="PROTEIN_KINASE_ATP"/>
    <property type="match status" value="1"/>
</dbReference>
<dbReference type="PROSITE" id="PS00108">
    <property type="entry name" value="PROTEIN_KINASE_ST"/>
    <property type="match status" value="1"/>
</dbReference>
<evidence type="ECO:0000313" key="8">
    <source>
        <dbReference type="EMBL" id="CAD9080976.1"/>
    </source>
</evidence>
<dbReference type="InterPro" id="IPR017441">
    <property type="entry name" value="Protein_kinase_ATP_BS"/>
</dbReference>
<feature type="region of interest" description="Disordered" evidence="5">
    <location>
        <begin position="796"/>
        <end position="821"/>
    </location>
</feature>
<dbReference type="Pfam" id="PF24681">
    <property type="entry name" value="Kelch_KLHDC2_KLHL20_DRC7"/>
    <property type="match status" value="1"/>
</dbReference>
<organism evidence="8">
    <name type="scientific">Percolomonas cosmopolitus</name>
    <dbReference type="NCBI Taxonomy" id="63605"/>
    <lineage>
        <taxon>Eukaryota</taxon>
        <taxon>Discoba</taxon>
        <taxon>Heterolobosea</taxon>
        <taxon>Tetramitia</taxon>
        <taxon>Eutetramitia</taxon>
        <taxon>Percolomonadidae</taxon>
        <taxon>Percolomonas</taxon>
    </lineage>
</organism>
<dbReference type="Gene3D" id="2.120.10.80">
    <property type="entry name" value="Kelch-type beta propeller"/>
    <property type="match status" value="2"/>
</dbReference>
<evidence type="ECO:0000256" key="2">
    <source>
        <dbReference type="ARBA" id="ARBA00022840"/>
    </source>
</evidence>
<feature type="coiled-coil region" evidence="4">
    <location>
        <begin position="544"/>
        <end position="687"/>
    </location>
</feature>
<accession>A0A6U0KNQ1</accession>
<evidence type="ECO:0000256" key="3">
    <source>
        <dbReference type="PROSITE-ProRule" id="PRU10141"/>
    </source>
</evidence>
<proteinExistence type="predicted"/>
<evidence type="ECO:0000256" key="5">
    <source>
        <dbReference type="SAM" id="MobiDB-lite"/>
    </source>
</evidence>
<evidence type="ECO:0000256" key="1">
    <source>
        <dbReference type="ARBA" id="ARBA00022741"/>
    </source>
</evidence>
<dbReference type="SUPFAM" id="SSF56112">
    <property type="entry name" value="Protein kinase-like (PK-like)"/>
    <property type="match status" value="1"/>
</dbReference>
<evidence type="ECO:0000256" key="4">
    <source>
        <dbReference type="SAM" id="Coils"/>
    </source>
</evidence>
<dbReference type="Pfam" id="PF00069">
    <property type="entry name" value="Pkinase"/>
    <property type="match status" value="1"/>
</dbReference>
<dbReference type="SMART" id="SM00220">
    <property type="entry name" value="S_TKc"/>
    <property type="match status" value="1"/>
</dbReference>